<feature type="compositionally biased region" description="Basic and acidic residues" evidence="4">
    <location>
        <begin position="44"/>
        <end position="54"/>
    </location>
</feature>
<evidence type="ECO:0000259" key="5">
    <source>
        <dbReference type="PROSITE" id="PS50072"/>
    </source>
</evidence>
<dbReference type="AlphaFoldDB" id="K0T9B8"/>
<comment type="catalytic activity">
    <reaction evidence="3">
        <text>[protein]-peptidylproline (omega=180) = [protein]-peptidylproline (omega=0)</text>
        <dbReference type="Rhea" id="RHEA:16237"/>
        <dbReference type="Rhea" id="RHEA-COMP:10747"/>
        <dbReference type="Rhea" id="RHEA-COMP:10748"/>
        <dbReference type="ChEBI" id="CHEBI:83833"/>
        <dbReference type="ChEBI" id="CHEBI:83834"/>
        <dbReference type="EC" id="5.2.1.8"/>
    </reaction>
</comment>
<protein>
    <recommendedName>
        <fullName evidence="3">Peptidyl-prolyl cis-trans isomerase</fullName>
        <shortName evidence="3">PPIase</shortName>
        <ecNumber evidence="3">5.2.1.8</ecNumber>
    </recommendedName>
</protein>
<keyword evidence="3" id="KW-0697">Rotamase</keyword>
<dbReference type="SUPFAM" id="SSF50891">
    <property type="entry name" value="Cyclophilin-like"/>
    <property type="match status" value="1"/>
</dbReference>
<comment type="caution">
    <text evidence="6">The sequence shown here is derived from an EMBL/GenBank/DDBJ whole genome shotgun (WGS) entry which is preliminary data.</text>
</comment>
<dbReference type="PANTHER" id="PTHR45625">
    <property type="entry name" value="PEPTIDYL-PROLYL CIS-TRANS ISOMERASE-RELATED"/>
    <property type="match status" value="1"/>
</dbReference>
<keyword evidence="3" id="KW-0413">Isomerase</keyword>
<reference evidence="6 7" key="1">
    <citation type="journal article" date="2012" name="Genome Biol.">
        <title>Genome and low-iron response of an oceanic diatom adapted to chronic iron limitation.</title>
        <authorList>
            <person name="Lommer M."/>
            <person name="Specht M."/>
            <person name="Roy A.S."/>
            <person name="Kraemer L."/>
            <person name="Andreson R."/>
            <person name="Gutowska M.A."/>
            <person name="Wolf J."/>
            <person name="Bergner S.V."/>
            <person name="Schilhabel M.B."/>
            <person name="Klostermeier U.C."/>
            <person name="Beiko R.G."/>
            <person name="Rosenstiel P."/>
            <person name="Hippler M."/>
            <person name="Laroche J."/>
        </authorList>
    </citation>
    <scope>NUCLEOTIDE SEQUENCE [LARGE SCALE GENOMIC DNA]</scope>
    <source>
        <strain evidence="6 7">CCMP1005</strain>
    </source>
</reference>
<dbReference type="eggNOG" id="ENOG502SF18">
    <property type="taxonomic scope" value="Eukaryota"/>
</dbReference>
<dbReference type="GO" id="GO:0071013">
    <property type="term" value="C:catalytic step 2 spliceosome"/>
    <property type="evidence" value="ECO:0007669"/>
    <property type="project" value="TreeGrafter"/>
</dbReference>
<feature type="domain" description="PPIase cyclophilin-type" evidence="5">
    <location>
        <begin position="87"/>
        <end position="227"/>
    </location>
</feature>
<dbReference type="GO" id="GO:0003755">
    <property type="term" value="F:peptidyl-prolyl cis-trans isomerase activity"/>
    <property type="evidence" value="ECO:0007669"/>
    <property type="project" value="UniProtKB-UniRule"/>
</dbReference>
<dbReference type="PANTHER" id="PTHR45625:SF6">
    <property type="entry name" value="SPLICEOSOME-ASSOCIATED PROTEIN CWC27 HOMOLOG"/>
    <property type="match status" value="1"/>
</dbReference>
<gene>
    <name evidence="6" type="ORF">THAOC_11885</name>
</gene>
<comment type="function">
    <text evidence="3">PPIases accelerate the folding of proteins. It catalyzes the cis-trans isomerization of proline imidic peptide bonds in oligopeptides.</text>
</comment>
<feature type="compositionally biased region" description="Acidic residues" evidence="4">
    <location>
        <begin position="1"/>
        <end position="15"/>
    </location>
</feature>
<evidence type="ECO:0000256" key="4">
    <source>
        <dbReference type="SAM" id="MobiDB-lite"/>
    </source>
</evidence>
<keyword evidence="7" id="KW-1185">Reference proteome</keyword>
<accession>K0T9B8</accession>
<dbReference type="InterPro" id="IPR002130">
    <property type="entry name" value="Cyclophilin-type_PPIase_dom"/>
</dbReference>
<feature type="region of interest" description="Disordered" evidence="4">
    <location>
        <begin position="1"/>
        <end position="83"/>
    </location>
</feature>
<dbReference type="InterPro" id="IPR029000">
    <property type="entry name" value="Cyclophilin-like_dom_sf"/>
</dbReference>
<dbReference type="Pfam" id="PF00160">
    <property type="entry name" value="Pro_isomerase"/>
    <property type="match status" value="1"/>
</dbReference>
<dbReference type="OrthoDB" id="45365at2759"/>
<proteinExistence type="inferred from homology"/>
<evidence type="ECO:0000256" key="1">
    <source>
        <dbReference type="ARBA" id="ARBA00004123"/>
    </source>
</evidence>
<evidence type="ECO:0000313" key="6">
    <source>
        <dbReference type="EMBL" id="EJK67122.1"/>
    </source>
</evidence>
<dbReference type="InterPro" id="IPR044666">
    <property type="entry name" value="Cyclophilin_A-like"/>
</dbReference>
<dbReference type="EC" id="5.2.1.8" evidence="3"/>
<comment type="subcellular location">
    <subcellularLocation>
        <location evidence="1">Nucleus</location>
    </subcellularLocation>
</comment>
<feature type="compositionally biased region" description="Acidic residues" evidence="4">
    <location>
        <begin position="57"/>
        <end position="73"/>
    </location>
</feature>
<dbReference type="EMBL" id="AGNL01013647">
    <property type="protein sequence ID" value="EJK67122.1"/>
    <property type="molecule type" value="Genomic_DNA"/>
</dbReference>
<organism evidence="6 7">
    <name type="scientific">Thalassiosira oceanica</name>
    <name type="common">Marine diatom</name>
    <dbReference type="NCBI Taxonomy" id="159749"/>
    <lineage>
        <taxon>Eukaryota</taxon>
        <taxon>Sar</taxon>
        <taxon>Stramenopiles</taxon>
        <taxon>Ochrophyta</taxon>
        <taxon>Bacillariophyta</taxon>
        <taxon>Coscinodiscophyceae</taxon>
        <taxon>Thalassiosirophycidae</taxon>
        <taxon>Thalassiosirales</taxon>
        <taxon>Thalassiosiraceae</taxon>
        <taxon>Thalassiosira</taxon>
    </lineage>
</organism>
<sequence>MTAQGETDDFLDDPDSQPNMIDNEKGDGPDMDDVEASMLEEGLDDQHMEGDKVYPFDPEDANGVDDGEAPEQQEGEKAEVRCSTSKGPIVLTLHEDWSPNGYRKAAELFERGYYDHSHFFRVVPHFLVQFGIGYTDNVDLKKFADSTVLDDPKRTDLMPFREGYISFAGSGANSRSSQLFFAYDNAKSLGNSPWETPIGEVTEGMENVRNFYKGYGDMPPWGKGPQQ</sequence>
<keyword evidence="2" id="KW-0539">Nucleus</keyword>
<evidence type="ECO:0000256" key="3">
    <source>
        <dbReference type="RuleBase" id="RU363019"/>
    </source>
</evidence>
<dbReference type="Gene3D" id="2.40.100.10">
    <property type="entry name" value="Cyclophilin-like"/>
    <property type="match status" value="1"/>
</dbReference>
<comment type="similarity">
    <text evidence="3">Belongs to the cyclophilin-type PPIase family.</text>
</comment>
<dbReference type="PRINTS" id="PR00153">
    <property type="entry name" value="CSAPPISMRASE"/>
</dbReference>
<evidence type="ECO:0000256" key="2">
    <source>
        <dbReference type="ARBA" id="ARBA00023242"/>
    </source>
</evidence>
<dbReference type="PROSITE" id="PS50072">
    <property type="entry name" value="CSA_PPIASE_2"/>
    <property type="match status" value="1"/>
</dbReference>
<dbReference type="Proteomes" id="UP000266841">
    <property type="component" value="Unassembled WGS sequence"/>
</dbReference>
<evidence type="ECO:0000313" key="7">
    <source>
        <dbReference type="Proteomes" id="UP000266841"/>
    </source>
</evidence>
<name>K0T9B8_THAOC</name>